<keyword evidence="2" id="KW-1185">Reference proteome</keyword>
<sequence>MENIKLDIQVRRISNGFIIKKNGSKSEFFTASIQDYISNQILENLSDIDEYFKTHDADGDEFTIKATSDLFNEPVDD</sequence>
<dbReference type="EMBL" id="JAYXUG010000013">
    <property type="protein sequence ID" value="MEC6832989.1"/>
    <property type="molecule type" value="Genomic_DNA"/>
</dbReference>
<name>A0ABU6LBI3_9GAMM</name>
<evidence type="ECO:0000313" key="1">
    <source>
        <dbReference type="EMBL" id="MEC6832989.1"/>
    </source>
</evidence>
<comment type="caution">
    <text evidence="1">The sequence shown here is derived from an EMBL/GenBank/DDBJ whole genome shotgun (WGS) entry which is preliminary data.</text>
</comment>
<dbReference type="RefSeq" id="WP_327775290.1">
    <property type="nucleotide sequence ID" value="NZ_JAYXUG010000013.1"/>
</dbReference>
<proteinExistence type="predicted"/>
<gene>
    <name evidence="1" type="ORF">VXS06_14575</name>
</gene>
<organism evidence="1 2">
    <name type="scientific">Photobacterium toruni</name>
    <dbReference type="NCBI Taxonomy" id="1935446"/>
    <lineage>
        <taxon>Bacteria</taxon>
        <taxon>Pseudomonadati</taxon>
        <taxon>Pseudomonadota</taxon>
        <taxon>Gammaproteobacteria</taxon>
        <taxon>Vibrionales</taxon>
        <taxon>Vibrionaceae</taxon>
        <taxon>Photobacterium</taxon>
    </lineage>
</organism>
<reference evidence="1 2" key="1">
    <citation type="submission" date="2024-01" db="EMBL/GenBank/DDBJ databases">
        <title>Active colonisers of the gastrointestinal tract of Atlantic salmon farmed in a warm water region.</title>
        <authorList>
            <person name="Bowman J.P."/>
        </authorList>
    </citation>
    <scope>NUCLEOTIDE SEQUENCE [LARGE SCALE GENOMIC DNA]</scope>
    <source>
        <strain evidence="1 2">S3MW1</strain>
    </source>
</reference>
<protein>
    <submittedName>
        <fullName evidence="1">Uncharacterized protein</fullName>
    </submittedName>
</protein>
<dbReference type="Proteomes" id="UP001306119">
    <property type="component" value="Unassembled WGS sequence"/>
</dbReference>
<accession>A0ABU6LBI3</accession>
<evidence type="ECO:0000313" key="2">
    <source>
        <dbReference type="Proteomes" id="UP001306119"/>
    </source>
</evidence>